<accession>A0A6M3IGL5</accession>
<gene>
    <name evidence="2" type="ORF">MM415B01829_0002</name>
</gene>
<evidence type="ECO:0000256" key="1">
    <source>
        <dbReference type="SAM" id="MobiDB-lite"/>
    </source>
</evidence>
<protein>
    <submittedName>
        <fullName evidence="2">Uncharacterized protein</fullName>
    </submittedName>
</protein>
<reference evidence="2" key="1">
    <citation type="submission" date="2020-03" db="EMBL/GenBank/DDBJ databases">
        <title>The deep terrestrial virosphere.</title>
        <authorList>
            <person name="Holmfeldt K."/>
            <person name="Nilsson E."/>
            <person name="Simone D."/>
            <person name="Lopez-Fernandez M."/>
            <person name="Wu X."/>
            <person name="de Brujin I."/>
            <person name="Lundin D."/>
            <person name="Andersson A."/>
            <person name="Bertilsson S."/>
            <person name="Dopson M."/>
        </authorList>
    </citation>
    <scope>NUCLEOTIDE SEQUENCE</scope>
    <source>
        <strain evidence="2">MM415B01829</strain>
    </source>
</reference>
<evidence type="ECO:0000313" key="2">
    <source>
        <dbReference type="EMBL" id="QJA56519.1"/>
    </source>
</evidence>
<name>A0A6M3IGL5_9ZZZZ</name>
<sequence>MADMAAIQAGMARMATKRYPAENAGQSFMSGGQSYSTIPLPGMTGPGQSVGGQTGYQYSAPTGQVLGTNTGSPGGGGGGGSYLDQFRSLYGTEETMPPGWKPPGEYGTQSATDLGAQARGEITSGFDAYFKQLDDILTTNLPAQKTAKLGEAGSQFEQGVSTLDTQKALQEQLLTAQGRKAEGQQAKTLGDISENIRNAFMAGNVYLGARGAGDSSAANQYSYALTKMGSKQRGDVQSQYAEIQNQIADRQNALQTTYTAQIKDLEMEKNQYVQRIGDWFNEQQSAIKQAVASGQIQKGTALAQASTNLMNIAVQQLQTIQTQAANKKAALEEWAMNNSSDINSLRSNLAQVGSPVNYTNPQAQTIRPPSQTTGSTPGIATGYGSAYEDENRSIFG</sequence>
<dbReference type="EMBL" id="MT141224">
    <property type="protein sequence ID" value="QJA56519.1"/>
    <property type="molecule type" value="Genomic_DNA"/>
</dbReference>
<feature type="compositionally biased region" description="Polar residues" evidence="1">
    <location>
        <begin position="359"/>
        <end position="378"/>
    </location>
</feature>
<dbReference type="AlphaFoldDB" id="A0A6M3IGL5"/>
<proteinExistence type="predicted"/>
<feature type="region of interest" description="Disordered" evidence="1">
    <location>
        <begin position="359"/>
        <end position="396"/>
    </location>
</feature>
<organism evidence="2">
    <name type="scientific">viral metagenome</name>
    <dbReference type="NCBI Taxonomy" id="1070528"/>
    <lineage>
        <taxon>unclassified sequences</taxon>
        <taxon>metagenomes</taxon>
        <taxon>organismal metagenomes</taxon>
    </lineage>
</organism>